<evidence type="ECO:0000256" key="3">
    <source>
        <dbReference type="ARBA" id="ARBA00022741"/>
    </source>
</evidence>
<dbReference type="Gene3D" id="3.40.50.300">
    <property type="entry name" value="P-loop containing nucleotide triphosphate hydrolases"/>
    <property type="match status" value="1"/>
</dbReference>
<dbReference type="PROSITE" id="PS50893">
    <property type="entry name" value="ABC_TRANSPORTER_2"/>
    <property type="match status" value="1"/>
</dbReference>
<dbReference type="PROSITE" id="PS00211">
    <property type="entry name" value="ABC_TRANSPORTER_1"/>
    <property type="match status" value="1"/>
</dbReference>
<evidence type="ECO:0000256" key="2">
    <source>
        <dbReference type="ARBA" id="ARBA00022448"/>
    </source>
</evidence>
<dbReference type="Pfam" id="PF00005">
    <property type="entry name" value="ABC_tran"/>
    <property type="match status" value="1"/>
</dbReference>
<name>A0ABW3Z531_9HYPH</name>
<dbReference type="InterPro" id="IPR017871">
    <property type="entry name" value="ABC_transporter-like_CS"/>
</dbReference>
<dbReference type="PANTHER" id="PTHR42794">
    <property type="entry name" value="HEMIN IMPORT ATP-BINDING PROTEIN HMUV"/>
    <property type="match status" value="1"/>
</dbReference>
<keyword evidence="4 8" id="KW-0067">ATP-binding</keyword>
<dbReference type="CDD" id="cd03214">
    <property type="entry name" value="ABC_Iron-Siderophores_B12_Hemin"/>
    <property type="match status" value="1"/>
</dbReference>
<protein>
    <submittedName>
        <fullName evidence="8">ABC transporter ATP-binding protein</fullName>
    </submittedName>
</protein>
<organism evidence="8 9">
    <name type="scientific">Methylopila musalis</name>
    <dbReference type="NCBI Taxonomy" id="1134781"/>
    <lineage>
        <taxon>Bacteria</taxon>
        <taxon>Pseudomonadati</taxon>
        <taxon>Pseudomonadota</taxon>
        <taxon>Alphaproteobacteria</taxon>
        <taxon>Hyphomicrobiales</taxon>
        <taxon>Methylopilaceae</taxon>
        <taxon>Methylopila</taxon>
    </lineage>
</organism>
<evidence type="ECO:0000256" key="1">
    <source>
        <dbReference type="ARBA" id="ARBA00005417"/>
    </source>
</evidence>
<dbReference type="InterPro" id="IPR003593">
    <property type="entry name" value="AAA+_ATPase"/>
</dbReference>
<dbReference type="InterPro" id="IPR003439">
    <property type="entry name" value="ABC_transporter-like_ATP-bd"/>
</dbReference>
<comment type="caution">
    <text evidence="8">The sequence shown here is derived from an EMBL/GenBank/DDBJ whole genome shotgun (WGS) entry which is preliminary data.</text>
</comment>
<reference evidence="9" key="1">
    <citation type="journal article" date="2019" name="Int. J. Syst. Evol. Microbiol.">
        <title>The Global Catalogue of Microorganisms (GCM) 10K type strain sequencing project: providing services to taxonomists for standard genome sequencing and annotation.</title>
        <authorList>
            <consortium name="The Broad Institute Genomics Platform"/>
            <consortium name="The Broad Institute Genome Sequencing Center for Infectious Disease"/>
            <person name="Wu L."/>
            <person name="Ma J."/>
        </authorList>
    </citation>
    <scope>NUCLEOTIDE SEQUENCE [LARGE SCALE GENOMIC DNA]</scope>
    <source>
        <strain evidence="9">CCUG 61696</strain>
    </source>
</reference>
<dbReference type="SUPFAM" id="SSF52540">
    <property type="entry name" value="P-loop containing nucleoside triphosphate hydrolases"/>
    <property type="match status" value="1"/>
</dbReference>
<gene>
    <name evidence="8" type="ORF">ACFQ4O_05040</name>
</gene>
<sequence>MEIVARDLTIRLGGVPRVDRVSLALRPGELVGLIGPNGAGKTTLFRALAGLRTSDEGETLYDGRPLAAIGRRAFAKRLAYLEQTAEAHWPLRVEHVVALGRLPHRGFGRAALTTDAAAVERALRAADAEGFRGRLMRELSGGERARVLLARAFAVESEWLLADEPAAALDPAHQLGLMERLRAAAHRGMGVVVVLHDLTLASRFCDRLVLMAGGRILGDGRPAEVLTDEAAATAYGVSLIRAETGGEPLVAPWRRLAPDDDRRTRP</sequence>
<comment type="similarity">
    <text evidence="1">Belongs to the ABC transporter superfamily.</text>
</comment>
<dbReference type="EMBL" id="JBHTMX010000022">
    <property type="protein sequence ID" value="MFD1331359.1"/>
    <property type="molecule type" value="Genomic_DNA"/>
</dbReference>
<evidence type="ECO:0000313" key="8">
    <source>
        <dbReference type="EMBL" id="MFD1331359.1"/>
    </source>
</evidence>
<feature type="domain" description="ABC transporter" evidence="7">
    <location>
        <begin position="3"/>
        <end position="238"/>
    </location>
</feature>
<dbReference type="Proteomes" id="UP001597171">
    <property type="component" value="Unassembled WGS sequence"/>
</dbReference>
<evidence type="ECO:0000313" key="9">
    <source>
        <dbReference type="Proteomes" id="UP001597171"/>
    </source>
</evidence>
<keyword evidence="2" id="KW-0813">Transport</keyword>
<evidence type="ECO:0000256" key="4">
    <source>
        <dbReference type="ARBA" id="ARBA00022840"/>
    </source>
</evidence>
<proteinExistence type="inferred from homology"/>
<dbReference type="RefSeq" id="WP_378774561.1">
    <property type="nucleotide sequence ID" value="NZ_JBHTMX010000022.1"/>
</dbReference>
<comment type="function">
    <text evidence="6">Part of the ABC transporter complex HmuTUV involved in hemin import. Responsible for energy coupling to the transport system.</text>
</comment>
<keyword evidence="5" id="KW-1278">Translocase</keyword>
<dbReference type="GO" id="GO:0005524">
    <property type="term" value="F:ATP binding"/>
    <property type="evidence" value="ECO:0007669"/>
    <property type="project" value="UniProtKB-KW"/>
</dbReference>
<dbReference type="InterPro" id="IPR027417">
    <property type="entry name" value="P-loop_NTPase"/>
</dbReference>
<keyword evidence="9" id="KW-1185">Reference proteome</keyword>
<dbReference type="PANTHER" id="PTHR42794:SF1">
    <property type="entry name" value="HEMIN IMPORT ATP-BINDING PROTEIN HMUV"/>
    <property type="match status" value="1"/>
</dbReference>
<evidence type="ECO:0000256" key="6">
    <source>
        <dbReference type="ARBA" id="ARBA00037066"/>
    </source>
</evidence>
<evidence type="ECO:0000256" key="5">
    <source>
        <dbReference type="ARBA" id="ARBA00022967"/>
    </source>
</evidence>
<accession>A0ABW3Z531</accession>
<evidence type="ECO:0000259" key="7">
    <source>
        <dbReference type="PROSITE" id="PS50893"/>
    </source>
</evidence>
<keyword evidence="3" id="KW-0547">Nucleotide-binding</keyword>
<dbReference type="SMART" id="SM00382">
    <property type="entry name" value="AAA"/>
    <property type="match status" value="1"/>
</dbReference>